<protein>
    <submittedName>
        <fullName evidence="7">Threonine/homoserine/homoserine lactone efflux protein</fullName>
    </submittedName>
</protein>
<keyword evidence="4 6" id="KW-1133">Transmembrane helix</keyword>
<dbReference type="InterPro" id="IPR001123">
    <property type="entry name" value="LeuE-type"/>
</dbReference>
<evidence type="ECO:0000256" key="6">
    <source>
        <dbReference type="SAM" id="Phobius"/>
    </source>
</evidence>
<proteinExistence type="predicted"/>
<keyword evidence="8" id="KW-1185">Reference proteome</keyword>
<dbReference type="Proteomes" id="UP000294963">
    <property type="component" value="Unassembled WGS sequence"/>
</dbReference>
<keyword evidence="3 6" id="KW-0812">Transmembrane</keyword>
<keyword evidence="2" id="KW-1003">Cell membrane</keyword>
<evidence type="ECO:0000256" key="5">
    <source>
        <dbReference type="ARBA" id="ARBA00023136"/>
    </source>
</evidence>
<comment type="subcellular location">
    <subcellularLocation>
        <location evidence="1">Cell membrane</location>
        <topology evidence="1">Multi-pass membrane protein</topology>
    </subcellularLocation>
</comment>
<dbReference type="Pfam" id="PF01810">
    <property type="entry name" value="LysE"/>
    <property type="match status" value="1"/>
</dbReference>
<dbReference type="GO" id="GO:0015171">
    <property type="term" value="F:amino acid transmembrane transporter activity"/>
    <property type="evidence" value="ECO:0007669"/>
    <property type="project" value="TreeGrafter"/>
</dbReference>
<accession>A0A4R1Y006</accession>
<dbReference type="PANTHER" id="PTHR30086">
    <property type="entry name" value="ARGININE EXPORTER PROTEIN ARGO"/>
    <property type="match status" value="1"/>
</dbReference>
<sequence>MNFTEYLLYSIAVVLMIATPGPVMLLVASAGLKGGFSRALQTIIGTNLASLVLISLSILILKGVLEIDQYWFNAVKILGCIYIAYLGIQIVIEALGHTHQSQHSHQNQHSQQSDAAVKPSSATAGGFKQGFLVAISNPKDIIFFASFFPQFIHVIPDLNQSLTLLTITWIVLDFATLAGVYLLFNRLSQSNIYPKLLFGCGLILVAIAAYGVYSTLF</sequence>
<evidence type="ECO:0000256" key="4">
    <source>
        <dbReference type="ARBA" id="ARBA00022989"/>
    </source>
</evidence>
<feature type="transmembrane region" description="Helical" evidence="6">
    <location>
        <begin position="196"/>
        <end position="213"/>
    </location>
</feature>
<feature type="transmembrane region" description="Helical" evidence="6">
    <location>
        <begin position="6"/>
        <end position="32"/>
    </location>
</feature>
<evidence type="ECO:0000256" key="3">
    <source>
        <dbReference type="ARBA" id="ARBA00022692"/>
    </source>
</evidence>
<evidence type="ECO:0000256" key="1">
    <source>
        <dbReference type="ARBA" id="ARBA00004651"/>
    </source>
</evidence>
<evidence type="ECO:0000313" key="7">
    <source>
        <dbReference type="EMBL" id="TCM69806.1"/>
    </source>
</evidence>
<dbReference type="OrthoDB" id="9804822at2"/>
<feature type="transmembrane region" description="Helical" evidence="6">
    <location>
        <begin position="70"/>
        <end position="92"/>
    </location>
</feature>
<feature type="transmembrane region" description="Helical" evidence="6">
    <location>
        <begin position="44"/>
        <end position="64"/>
    </location>
</feature>
<reference evidence="7 8" key="1">
    <citation type="submission" date="2019-03" db="EMBL/GenBank/DDBJ databases">
        <title>Genomic analyses of the natural microbiome of Caenorhabditis elegans.</title>
        <authorList>
            <person name="Samuel B."/>
        </authorList>
    </citation>
    <scope>NUCLEOTIDE SEQUENCE [LARGE SCALE GENOMIC DNA]</scope>
    <source>
        <strain evidence="7 8">JUb89</strain>
    </source>
</reference>
<gene>
    <name evidence="7" type="ORF">EC844_10265</name>
</gene>
<dbReference type="AlphaFoldDB" id="A0A4R1Y006"/>
<dbReference type="EMBL" id="SLVJ01000002">
    <property type="protein sequence ID" value="TCM69806.1"/>
    <property type="molecule type" value="Genomic_DNA"/>
</dbReference>
<dbReference type="GO" id="GO:0005886">
    <property type="term" value="C:plasma membrane"/>
    <property type="evidence" value="ECO:0007669"/>
    <property type="project" value="UniProtKB-SubCell"/>
</dbReference>
<feature type="transmembrane region" description="Helical" evidence="6">
    <location>
        <begin position="162"/>
        <end position="184"/>
    </location>
</feature>
<evidence type="ECO:0000256" key="2">
    <source>
        <dbReference type="ARBA" id="ARBA00022475"/>
    </source>
</evidence>
<dbReference type="PANTHER" id="PTHR30086:SF20">
    <property type="entry name" value="ARGININE EXPORTER PROTEIN ARGO-RELATED"/>
    <property type="match status" value="1"/>
</dbReference>
<keyword evidence="5 6" id="KW-0472">Membrane</keyword>
<name>A0A4R1Y006_ACICA</name>
<comment type="caution">
    <text evidence="7">The sequence shown here is derived from an EMBL/GenBank/DDBJ whole genome shotgun (WGS) entry which is preliminary data.</text>
</comment>
<evidence type="ECO:0000313" key="8">
    <source>
        <dbReference type="Proteomes" id="UP000294963"/>
    </source>
</evidence>
<organism evidence="7 8">
    <name type="scientific">Acinetobacter calcoaceticus</name>
    <dbReference type="NCBI Taxonomy" id="471"/>
    <lineage>
        <taxon>Bacteria</taxon>
        <taxon>Pseudomonadati</taxon>
        <taxon>Pseudomonadota</taxon>
        <taxon>Gammaproteobacteria</taxon>
        <taxon>Moraxellales</taxon>
        <taxon>Moraxellaceae</taxon>
        <taxon>Acinetobacter</taxon>
        <taxon>Acinetobacter calcoaceticus/baumannii complex</taxon>
    </lineage>
</organism>